<dbReference type="OrthoDB" id="5912905at2"/>
<dbReference type="RefSeq" id="WP_145136508.1">
    <property type="nucleotide sequence ID" value="NZ_VLKY01000001.1"/>
</dbReference>
<accession>A0A562QNU9</accession>
<evidence type="ECO:0000259" key="3">
    <source>
        <dbReference type="Pfam" id="PF25965"/>
    </source>
</evidence>
<dbReference type="AlphaFoldDB" id="A0A562QNU9"/>
<name>A0A562QNU9_9PSED</name>
<dbReference type="Proteomes" id="UP000316905">
    <property type="component" value="Unassembled WGS sequence"/>
</dbReference>
<dbReference type="Pfam" id="PF07238">
    <property type="entry name" value="PilZ"/>
    <property type="match status" value="1"/>
</dbReference>
<evidence type="ECO:0000313" key="5">
    <source>
        <dbReference type="Proteomes" id="UP000316905"/>
    </source>
</evidence>
<dbReference type="Gene3D" id="2.40.10.220">
    <property type="entry name" value="predicted glycosyltransferase like domains"/>
    <property type="match status" value="1"/>
</dbReference>
<evidence type="ECO:0000313" key="4">
    <source>
        <dbReference type="EMBL" id="TWI58429.1"/>
    </source>
</evidence>
<proteinExistence type="predicted"/>
<gene>
    <name evidence="4" type="ORF">IQ22_00133</name>
</gene>
<sequence>MDRNGTSAPCTPDIETQRQHPRVRVPARIRYQGAHREGMEHQLTDLSAGGFSFTSRGVTVHTNDFLKGKLLFAIDRLSFAIDVNFEIKSIDRDTGRVGCAFHNLATRELSALRYLIEAYRAGDMVTMGDMISSVSLASGNTRFNAGLVKSIDASGAIIEGRFEIHQYAHVQPGQRVEFKLITEQTLYSARIVDTKVESCGTTYVVVALLQADSPLPIELNGQPVQILLPL</sequence>
<comment type="caution">
    <text evidence="4">The sequence shown here is derived from an EMBL/GenBank/DDBJ whole genome shotgun (WGS) entry which is preliminary data.</text>
</comment>
<feature type="domain" description="ALG44 beta-barrel" evidence="3">
    <location>
        <begin position="156"/>
        <end position="226"/>
    </location>
</feature>
<organism evidence="4 5">
    <name type="scientific">Pseudomonas duriflava</name>
    <dbReference type="NCBI Taxonomy" id="459528"/>
    <lineage>
        <taxon>Bacteria</taxon>
        <taxon>Pseudomonadati</taxon>
        <taxon>Pseudomonadota</taxon>
        <taxon>Gammaproteobacteria</taxon>
        <taxon>Pseudomonadales</taxon>
        <taxon>Pseudomonadaceae</taxon>
        <taxon>Pseudomonas</taxon>
    </lineage>
</organism>
<dbReference type="Pfam" id="PF25965">
    <property type="entry name" value="Beta-barrel_ALG44"/>
    <property type="match status" value="1"/>
</dbReference>
<keyword evidence="5" id="KW-1185">Reference proteome</keyword>
<dbReference type="EMBL" id="VLKY01000001">
    <property type="protein sequence ID" value="TWI58429.1"/>
    <property type="molecule type" value="Genomic_DNA"/>
</dbReference>
<evidence type="ECO:0000256" key="1">
    <source>
        <dbReference type="SAM" id="MobiDB-lite"/>
    </source>
</evidence>
<feature type="region of interest" description="Disordered" evidence="1">
    <location>
        <begin position="1"/>
        <end position="21"/>
    </location>
</feature>
<dbReference type="InterPro" id="IPR058834">
    <property type="entry name" value="Beta-barrel_ALG44"/>
</dbReference>
<reference evidence="4 5" key="1">
    <citation type="journal article" date="2015" name="Stand. Genomic Sci.">
        <title>Genomic Encyclopedia of Bacterial and Archaeal Type Strains, Phase III: the genomes of soil and plant-associated and newly described type strains.</title>
        <authorList>
            <person name="Whitman W.B."/>
            <person name="Woyke T."/>
            <person name="Klenk H.P."/>
            <person name="Zhou Y."/>
            <person name="Lilburn T.G."/>
            <person name="Beck B.J."/>
            <person name="De Vos P."/>
            <person name="Vandamme P."/>
            <person name="Eisen J.A."/>
            <person name="Garrity G."/>
            <person name="Hugenholtz P."/>
            <person name="Kyrpides N.C."/>
        </authorList>
    </citation>
    <scope>NUCLEOTIDE SEQUENCE [LARGE SCALE GENOMIC DNA]</scope>
    <source>
        <strain evidence="4 5">CGMCC 1.6858</strain>
    </source>
</reference>
<feature type="domain" description="PilZ" evidence="2">
    <location>
        <begin position="17"/>
        <end position="117"/>
    </location>
</feature>
<dbReference type="InterPro" id="IPR009875">
    <property type="entry name" value="PilZ_domain"/>
</dbReference>
<dbReference type="SUPFAM" id="SSF141371">
    <property type="entry name" value="PilZ domain-like"/>
    <property type="match status" value="1"/>
</dbReference>
<protein>
    <submittedName>
        <fullName evidence="4">PilZ domain-containing protein</fullName>
    </submittedName>
</protein>
<evidence type="ECO:0000259" key="2">
    <source>
        <dbReference type="Pfam" id="PF07238"/>
    </source>
</evidence>
<dbReference type="GO" id="GO:0035438">
    <property type="term" value="F:cyclic-di-GMP binding"/>
    <property type="evidence" value="ECO:0007669"/>
    <property type="project" value="InterPro"/>
</dbReference>